<dbReference type="Proteomes" id="UP001341840">
    <property type="component" value="Unassembled WGS sequence"/>
</dbReference>
<dbReference type="EMBL" id="JASCZI010244243">
    <property type="protein sequence ID" value="MED6214018.1"/>
    <property type="molecule type" value="Genomic_DNA"/>
</dbReference>
<evidence type="ECO:0000313" key="1">
    <source>
        <dbReference type="EMBL" id="MED6214018.1"/>
    </source>
</evidence>
<organism evidence="1 2">
    <name type="scientific">Stylosanthes scabra</name>
    <dbReference type="NCBI Taxonomy" id="79078"/>
    <lineage>
        <taxon>Eukaryota</taxon>
        <taxon>Viridiplantae</taxon>
        <taxon>Streptophyta</taxon>
        <taxon>Embryophyta</taxon>
        <taxon>Tracheophyta</taxon>
        <taxon>Spermatophyta</taxon>
        <taxon>Magnoliopsida</taxon>
        <taxon>eudicotyledons</taxon>
        <taxon>Gunneridae</taxon>
        <taxon>Pentapetalae</taxon>
        <taxon>rosids</taxon>
        <taxon>fabids</taxon>
        <taxon>Fabales</taxon>
        <taxon>Fabaceae</taxon>
        <taxon>Papilionoideae</taxon>
        <taxon>50 kb inversion clade</taxon>
        <taxon>dalbergioids sensu lato</taxon>
        <taxon>Dalbergieae</taxon>
        <taxon>Pterocarpus clade</taxon>
        <taxon>Stylosanthes</taxon>
    </lineage>
</organism>
<reference evidence="1 2" key="1">
    <citation type="journal article" date="2023" name="Plants (Basel)">
        <title>Bridging the Gap: Combining Genomics and Transcriptomics Approaches to Understand Stylosanthes scabra, an Orphan Legume from the Brazilian Caatinga.</title>
        <authorList>
            <person name="Ferreira-Neto J.R.C."/>
            <person name="da Silva M.D."/>
            <person name="Binneck E."/>
            <person name="de Melo N.F."/>
            <person name="da Silva R.H."/>
            <person name="de Melo A.L.T.M."/>
            <person name="Pandolfi V."/>
            <person name="Bustamante F.O."/>
            <person name="Brasileiro-Vidal A.C."/>
            <person name="Benko-Iseppon A.M."/>
        </authorList>
    </citation>
    <scope>NUCLEOTIDE SEQUENCE [LARGE SCALE GENOMIC DNA]</scope>
    <source>
        <tissue evidence="1">Leaves</tissue>
    </source>
</reference>
<evidence type="ECO:0000313" key="2">
    <source>
        <dbReference type="Proteomes" id="UP001341840"/>
    </source>
</evidence>
<name>A0ABU6YY47_9FABA</name>
<proteinExistence type="predicted"/>
<sequence length="109" mass="12660">MNGTTWKGSKLNVRLSKPTRGEDNLIGREKEVSARRKEICVYWCEEQKDRLRRSVLGVCVQPIDFSKSMNYLLDNWKGPGEIECRDVGPYRCLITFSSQEIKEEAMNDE</sequence>
<gene>
    <name evidence="1" type="ORF">PIB30_098935</name>
</gene>
<comment type="caution">
    <text evidence="1">The sequence shown here is derived from an EMBL/GenBank/DDBJ whole genome shotgun (WGS) entry which is preliminary data.</text>
</comment>
<accession>A0ABU6YY47</accession>
<protein>
    <submittedName>
        <fullName evidence="1">Uncharacterized protein</fullName>
    </submittedName>
</protein>
<keyword evidence="2" id="KW-1185">Reference proteome</keyword>